<protein>
    <submittedName>
        <fullName evidence="2">Uncharacterized protein</fullName>
    </submittedName>
</protein>
<dbReference type="EMBL" id="RPFW01000018">
    <property type="protein sequence ID" value="TVY98941.1"/>
    <property type="molecule type" value="Genomic_DNA"/>
</dbReference>
<feature type="compositionally biased region" description="Low complexity" evidence="1">
    <location>
        <begin position="158"/>
        <end position="169"/>
    </location>
</feature>
<evidence type="ECO:0000256" key="1">
    <source>
        <dbReference type="SAM" id="MobiDB-lite"/>
    </source>
</evidence>
<keyword evidence="3" id="KW-1185">Reference proteome</keyword>
<accession>A0A6P2BLH9</accession>
<name>A0A6P2BLH9_9ACTN</name>
<dbReference type="AlphaFoldDB" id="A0A6P2BLH9"/>
<proteinExistence type="predicted"/>
<dbReference type="Pfam" id="PF18844">
    <property type="entry name" value="baeRF_family2"/>
    <property type="match status" value="1"/>
</dbReference>
<feature type="region of interest" description="Disordered" evidence="1">
    <location>
        <begin position="150"/>
        <end position="199"/>
    </location>
</feature>
<reference evidence="2 3" key="1">
    <citation type="submission" date="2018-11" db="EMBL/GenBank/DDBJ databases">
        <title>Trebonia kvetii gen.nov., sp.nov., a novel acidophilic actinobacterium, and proposal of the new actinobacterial family Treboniaceae fam. nov.</title>
        <authorList>
            <person name="Rapoport D."/>
            <person name="Sagova-Mareckova M."/>
            <person name="Sedlacek I."/>
            <person name="Provaznik J."/>
            <person name="Kralova S."/>
            <person name="Pavlinic D."/>
            <person name="Benes V."/>
            <person name="Kopecky J."/>
        </authorList>
    </citation>
    <scope>NUCLEOTIDE SEQUENCE [LARGE SCALE GENOMIC DNA]</scope>
    <source>
        <strain evidence="2 3">15Tr583</strain>
    </source>
</reference>
<evidence type="ECO:0000313" key="3">
    <source>
        <dbReference type="Proteomes" id="UP000460272"/>
    </source>
</evidence>
<comment type="caution">
    <text evidence="2">The sequence shown here is derived from an EMBL/GenBank/DDBJ whole genome shotgun (WGS) entry which is preliminary data.</text>
</comment>
<dbReference type="Proteomes" id="UP000460272">
    <property type="component" value="Unassembled WGS sequence"/>
</dbReference>
<dbReference type="RefSeq" id="WP_145862439.1">
    <property type="nucleotide sequence ID" value="NZ_RPFW01000018.1"/>
</dbReference>
<evidence type="ECO:0000313" key="2">
    <source>
        <dbReference type="EMBL" id="TVY98941.1"/>
    </source>
</evidence>
<dbReference type="InterPro" id="IPR040701">
    <property type="entry name" value="Bact_RF_family2"/>
</dbReference>
<sequence length="391" mass="40106">MAGKTTITVPLLRLGRLQLDPALRDLPLGSASPGLVVTATVPVPDTPADRSHAWDVAWADAVREASQLGADQDTAQALTVGAGQPMTGGTRVVVAAHGEVLLARWLLSEAGETSVQAGPLPHLPEAAAAAARRPAYVVVLADRDGTDIIAHASGDQQPGEPVPVGRRPGTQSDPHPGRPPGQLHGKRHVTDREPESGGQQNAEFIAARVSQAADSVDAHIVLGAGDQHILDAVAAHLPESLRPVTTIAGGREPDGRDDHLSAAIGAALDDITAAAISALADLVAQRAEGPRPAAVRGIAAVADQLAEQQVAVLLLAADVARDADPGVSYRIGSSPTEFLVGESDAGTEVPLEDGLIWAALHQDAIIVQLPERTGPLAGEPAAALLRRGSYA</sequence>
<organism evidence="2 3">
    <name type="scientific">Trebonia kvetii</name>
    <dbReference type="NCBI Taxonomy" id="2480626"/>
    <lineage>
        <taxon>Bacteria</taxon>
        <taxon>Bacillati</taxon>
        <taxon>Actinomycetota</taxon>
        <taxon>Actinomycetes</taxon>
        <taxon>Streptosporangiales</taxon>
        <taxon>Treboniaceae</taxon>
        <taxon>Trebonia</taxon>
    </lineage>
</organism>
<gene>
    <name evidence="2" type="ORF">EAS64_42730</name>
</gene>